<name>G5KGS6_9STRE</name>
<dbReference type="CDD" id="cd04301">
    <property type="entry name" value="NAT_SF"/>
    <property type="match status" value="1"/>
</dbReference>
<dbReference type="eggNOG" id="COG3981">
    <property type="taxonomic scope" value="Bacteria"/>
</dbReference>
<dbReference type="PANTHER" id="PTHR39173:SF1">
    <property type="entry name" value="ACETYLTRANSFERASE"/>
    <property type="match status" value="1"/>
</dbReference>
<dbReference type="SUPFAM" id="SSF55729">
    <property type="entry name" value="Acyl-CoA N-acyltransferases (Nat)"/>
    <property type="match status" value="1"/>
</dbReference>
<dbReference type="AlphaFoldDB" id="G5KGS6"/>
<dbReference type="InterPro" id="IPR016181">
    <property type="entry name" value="Acyl_CoA_acyltransferase"/>
</dbReference>
<dbReference type="PANTHER" id="PTHR39173">
    <property type="entry name" value="ACETYLTRANSFERASE"/>
    <property type="match status" value="1"/>
</dbReference>
<dbReference type="GO" id="GO:0016747">
    <property type="term" value="F:acyltransferase activity, transferring groups other than amino-acyl groups"/>
    <property type="evidence" value="ECO:0007669"/>
    <property type="project" value="InterPro"/>
</dbReference>
<dbReference type="STRING" id="764291.STRUR_0098"/>
<dbReference type="PROSITE" id="PS51186">
    <property type="entry name" value="GNAT"/>
    <property type="match status" value="1"/>
</dbReference>
<feature type="domain" description="N-acetyltransferase" evidence="1">
    <location>
        <begin position="1"/>
        <end position="165"/>
    </location>
</feature>
<organism evidence="2 3">
    <name type="scientific">Streptococcus urinalis 2285-97</name>
    <dbReference type="NCBI Taxonomy" id="764291"/>
    <lineage>
        <taxon>Bacteria</taxon>
        <taxon>Bacillati</taxon>
        <taxon>Bacillota</taxon>
        <taxon>Bacilli</taxon>
        <taxon>Lactobacillales</taxon>
        <taxon>Streptococcaceae</taxon>
        <taxon>Streptococcus</taxon>
    </lineage>
</organism>
<gene>
    <name evidence="2" type="ORF">STRUR_0098</name>
</gene>
<dbReference type="RefSeq" id="WP_006738530.1">
    <property type="nucleotide sequence ID" value="NZ_AEUZ02000001.1"/>
</dbReference>
<dbReference type="Pfam" id="PF13302">
    <property type="entry name" value="Acetyltransf_3"/>
    <property type="match status" value="1"/>
</dbReference>
<reference evidence="2 3" key="1">
    <citation type="journal article" date="2014" name="Int. J. Syst. Evol. Microbiol.">
        <title>Phylogenomics and the dynamic genome evolution of the genus Streptococcus.</title>
        <authorList>
            <consortium name="The Broad Institute Genome Sequencing Platform"/>
            <person name="Richards V.P."/>
            <person name="Palmer S.R."/>
            <person name="Pavinski Bitar P.D."/>
            <person name="Qin X."/>
            <person name="Weinstock G.M."/>
            <person name="Highlander S.K."/>
            <person name="Town C.D."/>
            <person name="Burne R.A."/>
            <person name="Stanhope M.J."/>
        </authorList>
    </citation>
    <scope>NUCLEOTIDE SEQUENCE [LARGE SCALE GENOMIC DNA]</scope>
    <source>
        <strain evidence="2 3">2285-97</strain>
    </source>
</reference>
<dbReference type="EMBL" id="AEUZ02000001">
    <property type="protein sequence ID" value="EHJ55740.1"/>
    <property type="molecule type" value="Genomic_DNA"/>
</dbReference>
<accession>G5KGS6</accession>
<comment type="caution">
    <text evidence="2">The sequence shown here is derived from an EMBL/GenBank/DDBJ whole genome shotgun (WGS) entry which is preliminary data.</text>
</comment>
<sequence>MELRRPTADDEMAIIEMIHEFESHESPHDGGFWNSDEFDYTTWLENNMKSEAGIDIADGWVPAIQLVAFVDQKAIGFLNLRLRLNDFLYEKGGHIGYSVRPSERQKGYAKEMLRQALVLASQKNINPVLVTCHVDNLASRAVILSNYGIFDSTIEETERYWIDTE</sequence>
<evidence type="ECO:0000259" key="1">
    <source>
        <dbReference type="PROSITE" id="PS51186"/>
    </source>
</evidence>
<dbReference type="Proteomes" id="UP000005388">
    <property type="component" value="Unassembled WGS sequence"/>
</dbReference>
<evidence type="ECO:0000313" key="3">
    <source>
        <dbReference type="Proteomes" id="UP000005388"/>
    </source>
</evidence>
<keyword evidence="3" id="KW-1185">Reference proteome</keyword>
<evidence type="ECO:0000313" key="2">
    <source>
        <dbReference type="EMBL" id="EHJ55740.1"/>
    </source>
</evidence>
<dbReference type="InterPro" id="IPR000182">
    <property type="entry name" value="GNAT_dom"/>
</dbReference>
<protein>
    <submittedName>
        <fullName evidence="2">Acetyltransferase, GNAT family</fullName>
    </submittedName>
</protein>
<proteinExistence type="predicted"/>
<dbReference type="Gene3D" id="3.40.630.30">
    <property type="match status" value="1"/>
</dbReference>